<evidence type="ECO:0000313" key="7">
    <source>
        <dbReference type="EMBL" id="OIQ77002.1"/>
    </source>
</evidence>
<dbReference type="GO" id="GO:0009055">
    <property type="term" value="F:electron transfer activity"/>
    <property type="evidence" value="ECO:0007669"/>
    <property type="project" value="InterPro"/>
</dbReference>
<dbReference type="SUPFAM" id="SSF46626">
    <property type="entry name" value="Cytochrome c"/>
    <property type="match status" value="1"/>
</dbReference>
<evidence type="ECO:0000256" key="5">
    <source>
        <dbReference type="ARBA" id="ARBA00023004"/>
    </source>
</evidence>
<keyword evidence="1" id="KW-0813">Transport</keyword>
<dbReference type="Pfam" id="PF13442">
    <property type="entry name" value="Cytochrome_CBB3"/>
    <property type="match status" value="1"/>
</dbReference>
<reference evidence="7" key="1">
    <citation type="submission" date="2016-10" db="EMBL/GenBank/DDBJ databases">
        <title>Sequence of Gallionella enrichment culture.</title>
        <authorList>
            <person name="Poehlein A."/>
            <person name="Muehling M."/>
            <person name="Daniel R."/>
        </authorList>
    </citation>
    <scope>NUCLEOTIDE SEQUENCE</scope>
</reference>
<organism evidence="7">
    <name type="scientific">mine drainage metagenome</name>
    <dbReference type="NCBI Taxonomy" id="410659"/>
    <lineage>
        <taxon>unclassified sequences</taxon>
        <taxon>metagenomes</taxon>
        <taxon>ecological metagenomes</taxon>
    </lineage>
</organism>
<keyword evidence="4" id="KW-0249">Electron transport</keyword>
<dbReference type="GO" id="GO:0046872">
    <property type="term" value="F:metal ion binding"/>
    <property type="evidence" value="ECO:0007669"/>
    <property type="project" value="UniProtKB-KW"/>
</dbReference>
<evidence type="ECO:0000256" key="4">
    <source>
        <dbReference type="ARBA" id="ARBA00022982"/>
    </source>
</evidence>
<dbReference type="PROSITE" id="PS51007">
    <property type="entry name" value="CYTC"/>
    <property type="match status" value="1"/>
</dbReference>
<name>A0A1J5Q0Z1_9ZZZZ</name>
<evidence type="ECO:0000259" key="6">
    <source>
        <dbReference type="PROSITE" id="PS51007"/>
    </source>
</evidence>
<dbReference type="GO" id="GO:0020037">
    <property type="term" value="F:heme binding"/>
    <property type="evidence" value="ECO:0007669"/>
    <property type="project" value="InterPro"/>
</dbReference>
<dbReference type="AlphaFoldDB" id="A0A1J5Q0Z1"/>
<dbReference type="InterPro" id="IPR036909">
    <property type="entry name" value="Cyt_c-like_dom_sf"/>
</dbReference>
<evidence type="ECO:0000256" key="3">
    <source>
        <dbReference type="ARBA" id="ARBA00022723"/>
    </source>
</evidence>
<keyword evidence="2" id="KW-0349">Heme</keyword>
<dbReference type="InterPro" id="IPR009056">
    <property type="entry name" value="Cyt_c-like_dom"/>
</dbReference>
<dbReference type="PANTHER" id="PTHR33751:SF9">
    <property type="entry name" value="CYTOCHROME C4"/>
    <property type="match status" value="1"/>
</dbReference>
<dbReference type="InterPro" id="IPR050597">
    <property type="entry name" value="Cytochrome_c_Oxidase_Subunit"/>
</dbReference>
<evidence type="ECO:0000256" key="2">
    <source>
        <dbReference type="ARBA" id="ARBA00022617"/>
    </source>
</evidence>
<feature type="domain" description="Cytochrome c" evidence="6">
    <location>
        <begin position="16"/>
        <end position="99"/>
    </location>
</feature>
<gene>
    <name evidence="7" type="primary">fccA_4</name>
    <name evidence="7" type="ORF">GALL_413080</name>
</gene>
<accession>A0A1J5Q0Z1</accession>
<dbReference type="Gene3D" id="1.10.760.10">
    <property type="entry name" value="Cytochrome c-like domain"/>
    <property type="match status" value="1"/>
</dbReference>
<dbReference type="PANTHER" id="PTHR33751">
    <property type="entry name" value="CBB3-TYPE CYTOCHROME C OXIDASE SUBUNIT FIXP"/>
    <property type="match status" value="1"/>
</dbReference>
<protein>
    <submittedName>
        <fullName evidence="7">Cytochrome subunit of sulfide dehydrogenase</fullName>
    </submittedName>
</protein>
<sequence>MLRRLFLTSLLCAAGAAQAAGPAVTPAQSLAATCFNCHGPQGISNGAIPSLAGRSAESTIVALQDYRTGKLKGTIMPQISKGYTDAQIRLIADYFAQQKQ</sequence>
<evidence type="ECO:0000256" key="1">
    <source>
        <dbReference type="ARBA" id="ARBA00022448"/>
    </source>
</evidence>
<comment type="caution">
    <text evidence="7">The sequence shown here is derived from an EMBL/GenBank/DDBJ whole genome shotgun (WGS) entry which is preliminary data.</text>
</comment>
<proteinExistence type="predicted"/>
<keyword evidence="5" id="KW-0408">Iron</keyword>
<dbReference type="EMBL" id="MLJW01001720">
    <property type="protein sequence ID" value="OIQ77002.1"/>
    <property type="molecule type" value="Genomic_DNA"/>
</dbReference>
<keyword evidence="3" id="KW-0479">Metal-binding</keyword>